<reference evidence="2" key="1">
    <citation type="submission" date="2020-02" db="EMBL/GenBank/DDBJ databases">
        <authorList>
            <person name="Meier V. D."/>
        </authorList>
    </citation>
    <scope>NUCLEOTIDE SEQUENCE</scope>
    <source>
        <strain evidence="2">AVDCRST_MAG51</strain>
    </source>
</reference>
<sequence length="100" mass="10834">DLHPPDTLPVPRSAQGLVDRVPLALPDQGDGRQGRGVRARGHADRQAVRPGVRCHDRGAARQQGRQLPGHHHHGHCHQPRAARRAVPHAVDPSDGEGRPL</sequence>
<dbReference type="AlphaFoldDB" id="A0A6J4P2Q5"/>
<feature type="compositionally biased region" description="Basic and acidic residues" evidence="1">
    <location>
        <begin position="41"/>
        <end position="59"/>
    </location>
</feature>
<dbReference type="EMBL" id="CADCUX010000220">
    <property type="protein sequence ID" value="CAA9400939.1"/>
    <property type="molecule type" value="Genomic_DNA"/>
</dbReference>
<feature type="non-terminal residue" evidence="2">
    <location>
        <position position="100"/>
    </location>
</feature>
<evidence type="ECO:0000256" key="1">
    <source>
        <dbReference type="SAM" id="MobiDB-lite"/>
    </source>
</evidence>
<name>A0A6J4P2Q5_9BURK</name>
<feature type="region of interest" description="Disordered" evidence="1">
    <location>
        <begin position="23"/>
        <end position="100"/>
    </location>
</feature>
<proteinExistence type="predicted"/>
<accession>A0A6J4P2Q5</accession>
<organism evidence="2">
    <name type="scientific">uncultured Ramlibacter sp</name>
    <dbReference type="NCBI Taxonomy" id="260755"/>
    <lineage>
        <taxon>Bacteria</taxon>
        <taxon>Pseudomonadati</taxon>
        <taxon>Pseudomonadota</taxon>
        <taxon>Betaproteobacteria</taxon>
        <taxon>Burkholderiales</taxon>
        <taxon>Comamonadaceae</taxon>
        <taxon>Ramlibacter</taxon>
        <taxon>environmental samples</taxon>
    </lineage>
</organism>
<feature type="non-terminal residue" evidence="2">
    <location>
        <position position="1"/>
    </location>
</feature>
<gene>
    <name evidence="2" type="ORF">AVDCRST_MAG51-895</name>
</gene>
<feature type="compositionally biased region" description="Basic residues" evidence="1">
    <location>
        <begin position="68"/>
        <end position="86"/>
    </location>
</feature>
<evidence type="ECO:0000313" key="2">
    <source>
        <dbReference type="EMBL" id="CAA9400939.1"/>
    </source>
</evidence>
<protein>
    <submittedName>
        <fullName evidence="2">Proposed lipoate regulatory protein YbeD</fullName>
    </submittedName>
</protein>